<reference evidence="15" key="1">
    <citation type="submission" date="2020-06" db="EMBL/GenBank/DDBJ databases">
        <title>WGS assembly of Ceratodon purpureus strain R40.</title>
        <authorList>
            <person name="Carey S.B."/>
            <person name="Jenkins J."/>
            <person name="Shu S."/>
            <person name="Lovell J.T."/>
            <person name="Sreedasyam A."/>
            <person name="Maumus F."/>
            <person name="Tiley G.P."/>
            <person name="Fernandez-Pozo N."/>
            <person name="Barry K."/>
            <person name="Chen C."/>
            <person name="Wang M."/>
            <person name="Lipzen A."/>
            <person name="Daum C."/>
            <person name="Saski C.A."/>
            <person name="Payton A.C."/>
            <person name="Mcbreen J.C."/>
            <person name="Conrad R.E."/>
            <person name="Kollar L.M."/>
            <person name="Olsson S."/>
            <person name="Huttunen S."/>
            <person name="Landis J.B."/>
            <person name="Wickett N.J."/>
            <person name="Johnson M.G."/>
            <person name="Rensing S.A."/>
            <person name="Grimwood J."/>
            <person name="Schmutz J."/>
            <person name="Mcdaniel S.F."/>
        </authorList>
    </citation>
    <scope>NUCLEOTIDE SEQUENCE</scope>
    <source>
        <strain evidence="15">R40</strain>
    </source>
</reference>
<evidence type="ECO:0000256" key="11">
    <source>
        <dbReference type="ARBA" id="ARBA00050138"/>
    </source>
</evidence>
<dbReference type="EMBL" id="CM026431">
    <property type="protein sequence ID" value="KAG0558420.1"/>
    <property type="molecule type" value="Genomic_DNA"/>
</dbReference>
<keyword evidence="7" id="KW-0560">Oxidoreductase</keyword>
<evidence type="ECO:0000256" key="6">
    <source>
        <dbReference type="ARBA" id="ARBA00022946"/>
    </source>
</evidence>
<proteinExistence type="inferred from homology"/>
<sequence length="656" mass="71226">MHSMAASTSAMLVRPDANSVSFVRSVGENGSLRMRPQGLALRRSKVQVCLRREVSVRASVRYRSAFLAPMRVVVRRRPVYGNAGIREFKSLGSSMVRAGAGGSLEDGADDGSGEARKELDESLESEVESLAAEDHAHENLSTVEEIEVPGLSQFSDSVDSDSVEVEVDVVHQSTRQQPKLVKILRKIVRFLSGVKDKEDALLELSSSAKQKKLRWNPLGFLNGSTPSATEKLRAKVFNGLRRAEDDFFAFSSQLGKFTFIMGATGAILATGFQLSGGEAYQEQLLWGSWLAGIVLGSMIGAGQVLEGHGRRGRRNVVITGSTRGLGKALAREFLRAGDNVFITSRSLESVNSTVLELQREVDEMHRDFLLSEDLQVDTIETRSKKSCPRVVGIPCDVSKSEDVQALSEAAVREFGNIHLWINNAGMNKGFKPLVEFSDEEVAQIVSTNLTGSLICTREAIRVMKKQPKGGHIFNMDGAGSGGTSTPLTAVYGATKCGLRHLSASLMQECKRSRVGIHTASPGMVLTDLLLSGATRQNKQMFNIICEQPETVAQALVPGLRTVKGTGKAVNYLTPPRIILAILNGWFRRGRWFDQEGRAVYAAEADRLRLWAGREKSPVTAAMEMVPSGAWVTLFSSSVLCAYVILSTLSGGDSSGI</sequence>
<evidence type="ECO:0000256" key="9">
    <source>
        <dbReference type="ARBA" id="ARBA00023078"/>
    </source>
</evidence>
<keyword evidence="8" id="KW-0520">NAD</keyword>
<comment type="subcellular location">
    <subcellularLocation>
        <location evidence="1">Plastid</location>
        <location evidence="1">Chloroplast thylakoid membrane</location>
    </subcellularLocation>
</comment>
<evidence type="ECO:0000256" key="2">
    <source>
        <dbReference type="ARBA" id="ARBA00006484"/>
    </source>
</evidence>
<evidence type="ECO:0000313" key="15">
    <source>
        <dbReference type="EMBL" id="KAG0558420.1"/>
    </source>
</evidence>
<name>A0A8T0GHC4_CERPU</name>
<keyword evidence="10" id="KW-0472">Membrane</keyword>
<protein>
    <recommendedName>
        <fullName evidence="13">chlorophyll(ide) b reductase</fullName>
        <ecNumber evidence="13">1.1.1.294</ecNumber>
    </recommendedName>
</protein>
<keyword evidence="16" id="KW-1185">Reference proteome</keyword>
<dbReference type="PANTHER" id="PTHR24314:SF21">
    <property type="entry name" value="CHLOROPHYLL(IDE) B REDUCTASE NYC1, CHLOROPLASTIC-RELATED"/>
    <property type="match status" value="1"/>
</dbReference>
<evidence type="ECO:0000256" key="14">
    <source>
        <dbReference type="SAM" id="MobiDB-lite"/>
    </source>
</evidence>
<dbReference type="GO" id="GO:0034256">
    <property type="term" value="F:chlorophyll(ide) b reductase activity"/>
    <property type="evidence" value="ECO:0007669"/>
    <property type="project" value="UniProtKB-EC"/>
</dbReference>
<comment type="caution">
    <text evidence="15">The sequence shown here is derived from an EMBL/GenBank/DDBJ whole genome shotgun (WGS) entry which is preliminary data.</text>
</comment>
<accession>A0A8T0GHC4</accession>
<dbReference type="InterPro" id="IPR002347">
    <property type="entry name" value="SDR_fam"/>
</dbReference>
<evidence type="ECO:0000256" key="7">
    <source>
        <dbReference type="ARBA" id="ARBA00023002"/>
    </source>
</evidence>
<dbReference type="AlphaFoldDB" id="A0A8T0GHC4"/>
<dbReference type="SUPFAM" id="SSF51735">
    <property type="entry name" value="NAD(P)-binding Rossmann-fold domains"/>
    <property type="match status" value="1"/>
</dbReference>
<dbReference type="GO" id="GO:0015996">
    <property type="term" value="P:chlorophyll catabolic process"/>
    <property type="evidence" value="ECO:0007669"/>
    <property type="project" value="UniProtKB-KW"/>
</dbReference>
<dbReference type="Gene3D" id="3.40.50.720">
    <property type="entry name" value="NAD(P)-binding Rossmann-like Domain"/>
    <property type="match status" value="1"/>
</dbReference>
<dbReference type="FunFam" id="3.40.50.720:FF:000223">
    <property type="entry name" value="Chlorophyll(Ide) b reductase NOL, chloroplastic"/>
    <property type="match status" value="1"/>
</dbReference>
<keyword evidence="4" id="KW-0934">Plastid</keyword>
<evidence type="ECO:0000256" key="1">
    <source>
        <dbReference type="ARBA" id="ARBA00004334"/>
    </source>
</evidence>
<evidence type="ECO:0000256" key="12">
    <source>
        <dbReference type="ARBA" id="ARBA00052465"/>
    </source>
</evidence>
<evidence type="ECO:0000256" key="8">
    <source>
        <dbReference type="ARBA" id="ARBA00023027"/>
    </source>
</evidence>
<keyword evidence="3" id="KW-0150">Chloroplast</keyword>
<dbReference type="Proteomes" id="UP000822688">
    <property type="component" value="Chromosome 10"/>
</dbReference>
<evidence type="ECO:0000256" key="13">
    <source>
        <dbReference type="ARBA" id="ARBA00066856"/>
    </source>
</evidence>
<dbReference type="Pfam" id="PF00106">
    <property type="entry name" value="adh_short"/>
    <property type="match status" value="2"/>
</dbReference>
<organism evidence="15 16">
    <name type="scientific">Ceratodon purpureus</name>
    <name type="common">Fire moss</name>
    <name type="synonym">Dicranum purpureum</name>
    <dbReference type="NCBI Taxonomy" id="3225"/>
    <lineage>
        <taxon>Eukaryota</taxon>
        <taxon>Viridiplantae</taxon>
        <taxon>Streptophyta</taxon>
        <taxon>Embryophyta</taxon>
        <taxon>Bryophyta</taxon>
        <taxon>Bryophytina</taxon>
        <taxon>Bryopsida</taxon>
        <taxon>Dicranidae</taxon>
        <taxon>Pseudoditrichales</taxon>
        <taxon>Ditrichaceae</taxon>
        <taxon>Ceratodon</taxon>
    </lineage>
</organism>
<dbReference type="GO" id="GO:0010304">
    <property type="term" value="P:PSII associated light-harvesting complex II catabolic process"/>
    <property type="evidence" value="ECO:0007669"/>
    <property type="project" value="TreeGrafter"/>
</dbReference>
<dbReference type="EC" id="1.1.1.294" evidence="13"/>
<comment type="catalytic activity">
    <reaction evidence="12">
        <text>7(1)-hydroxychlorophyllide a + NADP(+) = chlorophyllide b + NADPH + H(+)</text>
        <dbReference type="Rhea" id="RHEA:24772"/>
        <dbReference type="ChEBI" id="CHEBI:15378"/>
        <dbReference type="ChEBI" id="CHEBI:57783"/>
        <dbReference type="ChEBI" id="CHEBI:58349"/>
        <dbReference type="ChEBI" id="CHEBI:83356"/>
        <dbReference type="ChEBI" id="CHEBI:83357"/>
        <dbReference type="EC" id="1.1.1.294"/>
    </reaction>
</comment>
<evidence type="ECO:0000256" key="3">
    <source>
        <dbReference type="ARBA" id="ARBA00022528"/>
    </source>
</evidence>
<keyword evidence="5" id="KW-0881">Chlorophyll catabolism</keyword>
<dbReference type="GO" id="GO:0009535">
    <property type="term" value="C:chloroplast thylakoid membrane"/>
    <property type="evidence" value="ECO:0007669"/>
    <property type="project" value="UniProtKB-SubCell"/>
</dbReference>
<keyword evidence="6" id="KW-0809">Transit peptide</keyword>
<comment type="catalytic activity">
    <reaction evidence="11">
        <text>7(1)-hydroxychlorophyllide a + NAD(+) = chlorophyllide b + NADH + H(+)</text>
        <dbReference type="Rhea" id="RHEA:24768"/>
        <dbReference type="ChEBI" id="CHEBI:15378"/>
        <dbReference type="ChEBI" id="CHEBI:57540"/>
        <dbReference type="ChEBI" id="CHEBI:57945"/>
        <dbReference type="ChEBI" id="CHEBI:83356"/>
        <dbReference type="ChEBI" id="CHEBI:83357"/>
        <dbReference type="EC" id="1.1.1.294"/>
    </reaction>
</comment>
<evidence type="ECO:0000313" key="16">
    <source>
        <dbReference type="Proteomes" id="UP000822688"/>
    </source>
</evidence>
<dbReference type="InterPro" id="IPR052625">
    <property type="entry name" value="Chl_b_Red"/>
</dbReference>
<gene>
    <name evidence="15" type="ORF">KC19_10G026700</name>
</gene>
<dbReference type="PANTHER" id="PTHR24314">
    <property type="entry name" value="NON-SPECIFIC LIPID TRANSFER PROTEIN-RELATED"/>
    <property type="match status" value="1"/>
</dbReference>
<comment type="similarity">
    <text evidence="2">Belongs to the short-chain dehydrogenases/reductases (SDR) family.</text>
</comment>
<dbReference type="PRINTS" id="PR00081">
    <property type="entry name" value="GDHRDH"/>
</dbReference>
<dbReference type="CDD" id="cd05233">
    <property type="entry name" value="SDR_c"/>
    <property type="match status" value="1"/>
</dbReference>
<keyword evidence="9" id="KW-0793">Thylakoid</keyword>
<feature type="region of interest" description="Disordered" evidence="14">
    <location>
        <begin position="99"/>
        <end position="136"/>
    </location>
</feature>
<evidence type="ECO:0000256" key="10">
    <source>
        <dbReference type="ARBA" id="ARBA00023136"/>
    </source>
</evidence>
<evidence type="ECO:0000256" key="4">
    <source>
        <dbReference type="ARBA" id="ARBA00022640"/>
    </source>
</evidence>
<evidence type="ECO:0000256" key="5">
    <source>
        <dbReference type="ARBA" id="ARBA00022817"/>
    </source>
</evidence>
<dbReference type="InterPro" id="IPR036291">
    <property type="entry name" value="NAD(P)-bd_dom_sf"/>
</dbReference>